<proteinExistence type="predicted"/>
<feature type="transmembrane region" description="Helical" evidence="1">
    <location>
        <begin position="27"/>
        <end position="46"/>
    </location>
</feature>
<dbReference type="EMBL" id="LR796916">
    <property type="protein sequence ID" value="CAB4175408.1"/>
    <property type="molecule type" value="Genomic_DNA"/>
</dbReference>
<gene>
    <name evidence="3" type="ORF">UFOVP1247_141</name>
    <name evidence="2" type="ORF">UFOVP970_181</name>
</gene>
<name>A0A6J5Q1T7_9CAUD</name>
<keyword evidence="1" id="KW-0812">Transmembrane</keyword>
<evidence type="ECO:0000256" key="1">
    <source>
        <dbReference type="SAM" id="Phobius"/>
    </source>
</evidence>
<dbReference type="EMBL" id="LR797195">
    <property type="protein sequence ID" value="CAB4193756.1"/>
    <property type="molecule type" value="Genomic_DNA"/>
</dbReference>
<reference evidence="2" key="1">
    <citation type="submission" date="2020-05" db="EMBL/GenBank/DDBJ databases">
        <authorList>
            <person name="Chiriac C."/>
            <person name="Salcher M."/>
            <person name="Ghai R."/>
            <person name="Kavagutti S V."/>
        </authorList>
    </citation>
    <scope>NUCLEOTIDE SEQUENCE</scope>
</reference>
<evidence type="ECO:0000313" key="2">
    <source>
        <dbReference type="EMBL" id="CAB4175408.1"/>
    </source>
</evidence>
<keyword evidence="1" id="KW-1133">Transmembrane helix</keyword>
<sequence>MGHAQLQKTVLPSNNLKIKVMKEDVKYWAQIIQFYLTMFIVGFLIVRSIL</sequence>
<keyword evidence="1" id="KW-0472">Membrane</keyword>
<organism evidence="2">
    <name type="scientific">uncultured Caudovirales phage</name>
    <dbReference type="NCBI Taxonomy" id="2100421"/>
    <lineage>
        <taxon>Viruses</taxon>
        <taxon>Duplodnaviria</taxon>
        <taxon>Heunggongvirae</taxon>
        <taxon>Uroviricota</taxon>
        <taxon>Caudoviricetes</taxon>
        <taxon>Peduoviridae</taxon>
        <taxon>Maltschvirus</taxon>
        <taxon>Maltschvirus maltsch</taxon>
    </lineage>
</organism>
<evidence type="ECO:0000313" key="3">
    <source>
        <dbReference type="EMBL" id="CAB4193756.1"/>
    </source>
</evidence>
<protein>
    <submittedName>
        <fullName evidence="2">Uncharacterized protein</fullName>
    </submittedName>
</protein>
<accession>A0A6J5Q1T7</accession>